<organism evidence="2">
    <name type="scientific">marine metagenome</name>
    <dbReference type="NCBI Taxonomy" id="408172"/>
    <lineage>
        <taxon>unclassified sequences</taxon>
        <taxon>metagenomes</taxon>
        <taxon>ecological metagenomes</taxon>
    </lineage>
</organism>
<protein>
    <submittedName>
        <fullName evidence="2">Uncharacterized protein</fullName>
    </submittedName>
</protein>
<feature type="non-terminal residue" evidence="2">
    <location>
        <position position="1"/>
    </location>
</feature>
<dbReference type="AlphaFoldDB" id="A0A382WY64"/>
<reference evidence="2" key="1">
    <citation type="submission" date="2018-05" db="EMBL/GenBank/DDBJ databases">
        <authorList>
            <person name="Lanie J.A."/>
            <person name="Ng W.-L."/>
            <person name="Kazmierczak K.M."/>
            <person name="Andrzejewski T.M."/>
            <person name="Davidsen T.M."/>
            <person name="Wayne K.J."/>
            <person name="Tettelin H."/>
            <person name="Glass J.I."/>
            <person name="Rusch D."/>
            <person name="Podicherti R."/>
            <person name="Tsui H.-C.T."/>
            <person name="Winkler M.E."/>
        </authorList>
    </citation>
    <scope>NUCLEOTIDE SEQUENCE</scope>
</reference>
<gene>
    <name evidence="2" type="ORF">METZ01_LOCUS416730</name>
</gene>
<proteinExistence type="predicted"/>
<sequence>SKGGLEQIQSFFKVEPWVEEALELIDQYGELIPNIQWGEELELQTDWFKEARWPWLKDDRFYLRGINRKGMPKEVQPPVDGWRDGGAPVDWSPESN</sequence>
<feature type="region of interest" description="Disordered" evidence="1">
    <location>
        <begin position="74"/>
        <end position="96"/>
    </location>
</feature>
<dbReference type="EMBL" id="UINC01163522">
    <property type="protein sequence ID" value="SVD63876.1"/>
    <property type="molecule type" value="Genomic_DNA"/>
</dbReference>
<evidence type="ECO:0000256" key="1">
    <source>
        <dbReference type="SAM" id="MobiDB-lite"/>
    </source>
</evidence>
<evidence type="ECO:0000313" key="2">
    <source>
        <dbReference type="EMBL" id="SVD63876.1"/>
    </source>
</evidence>
<accession>A0A382WY64</accession>
<name>A0A382WY64_9ZZZZ</name>